<organism evidence="2 3">
    <name type="scientific">Paramuricea clavata</name>
    <name type="common">Red gorgonian</name>
    <name type="synonym">Violescent sea-whip</name>
    <dbReference type="NCBI Taxonomy" id="317549"/>
    <lineage>
        <taxon>Eukaryota</taxon>
        <taxon>Metazoa</taxon>
        <taxon>Cnidaria</taxon>
        <taxon>Anthozoa</taxon>
        <taxon>Octocorallia</taxon>
        <taxon>Malacalcyonacea</taxon>
        <taxon>Plexauridae</taxon>
        <taxon>Paramuricea</taxon>
    </lineage>
</organism>
<feature type="compositionally biased region" description="Basic and acidic residues" evidence="1">
    <location>
        <begin position="522"/>
        <end position="532"/>
    </location>
</feature>
<feature type="compositionally biased region" description="Polar residues" evidence="1">
    <location>
        <begin position="534"/>
        <end position="546"/>
    </location>
</feature>
<feature type="compositionally biased region" description="Polar residues" evidence="1">
    <location>
        <begin position="190"/>
        <end position="212"/>
    </location>
</feature>
<feature type="compositionally biased region" description="Basic and acidic residues" evidence="1">
    <location>
        <begin position="270"/>
        <end position="279"/>
    </location>
</feature>
<feature type="region of interest" description="Disordered" evidence="1">
    <location>
        <begin position="334"/>
        <end position="382"/>
    </location>
</feature>
<feature type="region of interest" description="Disordered" evidence="1">
    <location>
        <begin position="521"/>
        <end position="546"/>
    </location>
</feature>
<feature type="compositionally biased region" description="Basic and acidic residues" evidence="1">
    <location>
        <begin position="165"/>
        <end position="184"/>
    </location>
</feature>
<sequence length="797" mass="88381">MVKRKRVKTSTAAKTKANDKDKAVKSTNSEETSSTNANISGLQERQEGHVDGSPSATKKPKLDSSQSPSANKSKRYVPFFTASQRVSNRLRNRISSEKSEGNSGSQESKIIEGLVGESKDVCKSKQGKGNSQEKSLKETSAMVLQSNEEDADEMPSHVSVNTKQSDVEMKVKNKEEKDSEKYTNEDVPSENMSETTQKQTGIEIQGVESTTNKPEDENTATHQEIRDQGGQDVLQQVLKLSDLTQQSCDKIETNRRSKEKKRMAKNVSPHKSERSKESMVNKFETSTVIVGQMNDVTRLSNIVARVSDFDALGLQTLADTCAVVSAVEHVVSVAKEPGKSDSSQNKLQTEAERETKGMRGERRDNENDNNNNNSQHLAEENIPNKNNYVIPEKQQDAIADVIMSSLSKPTTLCEEGTTDNLVIRTIPSSEIDGRKAQNNVMAMLNETMDTSSSPRPASSQEIIKDKLSEMLSLVTENESNRLPLSQTKSDRNTNATTMIENTDKDGPVEAGVTDTEILSIESADKRKSDGPQERVSNSFVNSHKNSHNLAKTENIEIKQRGMMSVDDECYPAIIEKEEDAGNRQVSADVNCGKNSQKATATVEVTGNKDLSSQETSERVEDFISKSIDFHDQEVPDKVATSPEQEVPDKMVSSPPSRKEKYISVILKNNAETFNHDEVQSSILTSNENSATDISHNESKKVETTEEKVDITTPNNTIDEQSYTEEFKALEELLPRDDMGLFDDVMMSKPINANNELPSGDSTVEFLINELNSLHCMVANYERAVEDMKRPYKSTARF</sequence>
<dbReference type="EMBL" id="CACRXK020002950">
    <property type="protein sequence ID" value="CAB3996809.1"/>
    <property type="molecule type" value="Genomic_DNA"/>
</dbReference>
<keyword evidence="3" id="KW-1185">Reference proteome</keyword>
<feature type="region of interest" description="Disordered" evidence="1">
    <location>
        <begin position="687"/>
        <end position="708"/>
    </location>
</feature>
<name>A0A6S7H2I9_PARCT</name>
<evidence type="ECO:0000313" key="2">
    <source>
        <dbReference type="EMBL" id="CAB3996809.1"/>
    </source>
</evidence>
<feature type="region of interest" description="Disordered" evidence="1">
    <location>
        <begin position="476"/>
        <end position="509"/>
    </location>
</feature>
<protein>
    <submittedName>
        <fullName evidence="2">Uncharacterized protein</fullName>
    </submittedName>
</protein>
<dbReference type="Proteomes" id="UP001152795">
    <property type="component" value="Unassembled WGS sequence"/>
</dbReference>
<gene>
    <name evidence="2" type="ORF">PACLA_8A002769</name>
</gene>
<dbReference type="OrthoDB" id="10667403at2759"/>
<comment type="caution">
    <text evidence="2">The sequence shown here is derived from an EMBL/GenBank/DDBJ whole genome shotgun (WGS) entry which is preliminary data.</text>
</comment>
<feature type="compositionally biased region" description="Basic and acidic residues" evidence="1">
    <location>
        <begin position="349"/>
        <end position="366"/>
    </location>
</feature>
<reference evidence="2" key="1">
    <citation type="submission" date="2020-04" db="EMBL/GenBank/DDBJ databases">
        <authorList>
            <person name="Alioto T."/>
            <person name="Alioto T."/>
            <person name="Gomez Garrido J."/>
        </authorList>
    </citation>
    <scope>NUCLEOTIDE SEQUENCE</scope>
    <source>
        <strain evidence="2">A484AB</strain>
    </source>
</reference>
<accession>A0A6S7H2I9</accession>
<evidence type="ECO:0000313" key="3">
    <source>
        <dbReference type="Proteomes" id="UP001152795"/>
    </source>
</evidence>
<feature type="region of interest" description="Disordered" evidence="1">
    <location>
        <begin position="249"/>
        <end position="279"/>
    </location>
</feature>
<evidence type="ECO:0000256" key="1">
    <source>
        <dbReference type="SAM" id="MobiDB-lite"/>
    </source>
</evidence>
<proteinExistence type="predicted"/>
<feature type="compositionally biased region" description="Polar residues" evidence="1">
    <location>
        <begin position="476"/>
        <end position="500"/>
    </location>
</feature>
<feature type="compositionally biased region" description="Basic and acidic residues" evidence="1">
    <location>
        <begin position="694"/>
        <end position="708"/>
    </location>
</feature>
<feature type="compositionally biased region" description="Low complexity" evidence="1">
    <location>
        <begin position="25"/>
        <end position="36"/>
    </location>
</feature>
<feature type="region of interest" description="Disordered" evidence="1">
    <location>
        <begin position="1"/>
        <end position="228"/>
    </location>
</feature>
<dbReference type="AlphaFoldDB" id="A0A6S7H2I9"/>